<feature type="transmembrane region" description="Helical" evidence="8">
    <location>
        <begin position="12"/>
        <end position="30"/>
    </location>
</feature>
<evidence type="ECO:0000256" key="7">
    <source>
        <dbReference type="ARBA" id="ARBA00048224"/>
    </source>
</evidence>
<dbReference type="SUPFAM" id="SSF56176">
    <property type="entry name" value="FAD-binding/transporter-associated domain-like"/>
    <property type="match status" value="1"/>
</dbReference>
<keyword evidence="8" id="KW-0472">Membrane</keyword>
<proteinExistence type="inferred from homology"/>
<dbReference type="Gene3D" id="3.40.462.10">
    <property type="entry name" value="FAD-linked oxidases, C-terminal domain"/>
    <property type="match status" value="1"/>
</dbReference>
<dbReference type="EMBL" id="JABTTQ020000010">
    <property type="protein sequence ID" value="KAK6147704.1"/>
    <property type="molecule type" value="Genomic_DNA"/>
</dbReference>
<name>A0ABR0WMX4_REHGL</name>
<dbReference type="InterPro" id="IPR016167">
    <property type="entry name" value="FAD-bd_PCMH_sub1"/>
</dbReference>
<evidence type="ECO:0000259" key="9">
    <source>
        <dbReference type="PROSITE" id="PS51387"/>
    </source>
</evidence>
<dbReference type="Gene3D" id="3.30.465.10">
    <property type="match status" value="1"/>
</dbReference>
<dbReference type="PANTHER" id="PTHR13878">
    <property type="entry name" value="GULONOLACTONE OXIDASE"/>
    <property type="match status" value="1"/>
</dbReference>
<comment type="caution">
    <text evidence="10">The sequence shown here is derived from an EMBL/GenBank/DDBJ whole genome shotgun (WGS) entry which is preliminary data.</text>
</comment>
<keyword evidence="5" id="KW-0274">FAD</keyword>
<dbReference type="InterPro" id="IPR016170">
    <property type="entry name" value="Cytok_DH_C_sf"/>
</dbReference>
<accession>A0ABR0WMX4</accession>
<evidence type="ECO:0000256" key="2">
    <source>
        <dbReference type="ARBA" id="ARBA00005466"/>
    </source>
</evidence>
<evidence type="ECO:0000256" key="4">
    <source>
        <dbReference type="ARBA" id="ARBA00022630"/>
    </source>
</evidence>
<keyword evidence="8" id="KW-0812">Transmembrane</keyword>
<evidence type="ECO:0000256" key="5">
    <source>
        <dbReference type="ARBA" id="ARBA00022827"/>
    </source>
</evidence>
<organism evidence="10 11">
    <name type="scientific">Rehmannia glutinosa</name>
    <name type="common">Chinese foxglove</name>
    <dbReference type="NCBI Taxonomy" id="99300"/>
    <lineage>
        <taxon>Eukaryota</taxon>
        <taxon>Viridiplantae</taxon>
        <taxon>Streptophyta</taxon>
        <taxon>Embryophyta</taxon>
        <taxon>Tracheophyta</taxon>
        <taxon>Spermatophyta</taxon>
        <taxon>Magnoliopsida</taxon>
        <taxon>eudicotyledons</taxon>
        <taxon>Gunneridae</taxon>
        <taxon>Pentapetalae</taxon>
        <taxon>asterids</taxon>
        <taxon>lamiids</taxon>
        <taxon>Lamiales</taxon>
        <taxon>Orobanchaceae</taxon>
        <taxon>Rehmannieae</taxon>
        <taxon>Rehmannia</taxon>
    </lineage>
</organism>
<evidence type="ECO:0000256" key="6">
    <source>
        <dbReference type="ARBA" id="ARBA00023002"/>
    </source>
</evidence>
<comment type="cofactor">
    <cofactor evidence="1">
        <name>FAD</name>
        <dbReference type="ChEBI" id="CHEBI:57692"/>
    </cofactor>
</comment>
<keyword evidence="8" id="KW-1133">Transmembrane helix</keyword>
<dbReference type="PANTHER" id="PTHR13878:SF127">
    <property type="entry name" value="CYTOKININ DEHYDROGENASE 3"/>
    <property type="match status" value="1"/>
</dbReference>
<dbReference type="Gene3D" id="3.30.43.10">
    <property type="entry name" value="Uridine Diphospho-n-acetylenolpyruvylglucosamine Reductase, domain 2"/>
    <property type="match status" value="1"/>
</dbReference>
<dbReference type="InterPro" id="IPR016169">
    <property type="entry name" value="FAD-bd_PCMH_sub2"/>
</dbReference>
<dbReference type="SUPFAM" id="SSF55103">
    <property type="entry name" value="FAD-linked oxidases, C-terminal domain"/>
    <property type="match status" value="1"/>
</dbReference>
<keyword evidence="11" id="KW-1185">Reference proteome</keyword>
<dbReference type="EC" id="1.5.99.12" evidence="3"/>
<evidence type="ECO:0000256" key="8">
    <source>
        <dbReference type="SAM" id="Phobius"/>
    </source>
</evidence>
<evidence type="ECO:0000313" key="10">
    <source>
        <dbReference type="EMBL" id="KAK6147704.1"/>
    </source>
</evidence>
<dbReference type="InterPro" id="IPR036318">
    <property type="entry name" value="FAD-bd_PCMH-like_sf"/>
</dbReference>
<sequence length="524" mass="59004">MASPLSIPPRMISLSLILFIISYLICIVPNSKNLLPNEFDAIQRASNDYGNIVHEIPSAVLYPSSVKDIIDLIKSSNNRSTPFTVAARGHGHSVRGQAMARGGVVVEMASLSKIKGGIGIRVSGNSTLGFYADVGGEQLWIDVLRATLEHGLAPVSWTDYLYLSVGGTLSNAGVSGQAFLYGPQISNVLELDSLLNFSGGSVIFSGKTMASIGEFITCSKHRNSELFFAVLGGLGQFGIITRARITLEKAPTRAKWVRLLYSNFSTFTRDQDYLISSNVPSYVEGFLITNEKTTNEWMSYFPSPSRQSHIASLLKKQGLLYSTELVKYYDNQNANTIDKEFQKLLKELDFIPEIIFSTDVTLFDFLNRLGNLDDQKRPLESHPWLHLFVPKSRVSDFNDVALTTILPKLNETSGVFLFFPFNRKRWDNRMSAVIPEDEEDIFYMLALLHSCPPNQYHILDELNNEIVRLCEKAGIKTKQYLANYESQQELIKNYGSKWKTIQERKEKFDPKRILSPGQRIFNYV</sequence>
<evidence type="ECO:0000256" key="1">
    <source>
        <dbReference type="ARBA" id="ARBA00001974"/>
    </source>
</evidence>
<dbReference type="Pfam" id="PF09265">
    <property type="entry name" value="Cytokin-bind"/>
    <property type="match status" value="1"/>
</dbReference>
<dbReference type="InterPro" id="IPR016166">
    <property type="entry name" value="FAD-bd_PCMH"/>
</dbReference>
<dbReference type="Pfam" id="PF01565">
    <property type="entry name" value="FAD_binding_4"/>
    <property type="match status" value="1"/>
</dbReference>
<dbReference type="InterPro" id="IPR016164">
    <property type="entry name" value="FAD-linked_Oxase-like_C"/>
</dbReference>
<dbReference type="InterPro" id="IPR015345">
    <property type="entry name" value="Cytokinin_DH_FAD/cytokin-bd"/>
</dbReference>
<dbReference type="InterPro" id="IPR006094">
    <property type="entry name" value="Oxid_FAD_bind_N"/>
</dbReference>
<evidence type="ECO:0000256" key="3">
    <source>
        <dbReference type="ARBA" id="ARBA00011928"/>
    </source>
</evidence>
<dbReference type="PROSITE" id="PS00862">
    <property type="entry name" value="OX2_COVAL_FAD"/>
    <property type="match status" value="1"/>
</dbReference>
<dbReference type="InterPro" id="IPR006093">
    <property type="entry name" value="Oxy_OxRdtase_FAD_BS"/>
</dbReference>
<keyword evidence="6" id="KW-0560">Oxidoreductase</keyword>
<comment type="catalytic activity">
    <reaction evidence="7">
        <text>N(6)-dimethylallyladenine + A + H2O = 3-methyl-2-butenal + adenine + AH2</text>
        <dbReference type="Rhea" id="RHEA:13625"/>
        <dbReference type="ChEBI" id="CHEBI:13193"/>
        <dbReference type="ChEBI" id="CHEBI:15377"/>
        <dbReference type="ChEBI" id="CHEBI:15825"/>
        <dbReference type="ChEBI" id="CHEBI:16708"/>
        <dbReference type="ChEBI" id="CHEBI:17499"/>
        <dbReference type="ChEBI" id="CHEBI:17660"/>
        <dbReference type="EC" id="1.5.99.12"/>
    </reaction>
</comment>
<dbReference type="Proteomes" id="UP001318860">
    <property type="component" value="Unassembled WGS sequence"/>
</dbReference>
<keyword evidence="4" id="KW-0285">Flavoprotein</keyword>
<dbReference type="InterPro" id="IPR050432">
    <property type="entry name" value="FAD-linked_Oxidoreductases_BP"/>
</dbReference>
<evidence type="ECO:0000313" key="11">
    <source>
        <dbReference type="Proteomes" id="UP001318860"/>
    </source>
</evidence>
<protein>
    <recommendedName>
        <fullName evidence="3">cytokinin dehydrogenase</fullName>
        <ecNumber evidence="3">1.5.99.12</ecNumber>
    </recommendedName>
</protein>
<dbReference type="PROSITE" id="PS51387">
    <property type="entry name" value="FAD_PCMH"/>
    <property type="match status" value="1"/>
</dbReference>
<gene>
    <name evidence="10" type="ORF">DH2020_018616</name>
</gene>
<feature type="domain" description="FAD-binding PCMH-type" evidence="9">
    <location>
        <begin position="53"/>
        <end position="250"/>
    </location>
</feature>
<reference evidence="10 11" key="1">
    <citation type="journal article" date="2021" name="Comput. Struct. Biotechnol. J.">
        <title>De novo genome assembly of the potent medicinal plant Rehmannia glutinosa using nanopore technology.</title>
        <authorList>
            <person name="Ma L."/>
            <person name="Dong C."/>
            <person name="Song C."/>
            <person name="Wang X."/>
            <person name="Zheng X."/>
            <person name="Niu Y."/>
            <person name="Chen S."/>
            <person name="Feng W."/>
        </authorList>
    </citation>
    <scope>NUCLEOTIDE SEQUENCE [LARGE SCALE GENOMIC DNA]</scope>
    <source>
        <strain evidence="10">DH-2019</strain>
    </source>
</reference>
<comment type="similarity">
    <text evidence="2">Belongs to the oxygen-dependent FAD-linked oxidoreductase family.</text>
</comment>